<name>A0A368BSN9_9GAMM</name>
<dbReference type="SUPFAM" id="SSF56935">
    <property type="entry name" value="Porins"/>
    <property type="match status" value="1"/>
</dbReference>
<organism evidence="4 5">
    <name type="scientific">SAR86 cluster bacterium</name>
    <dbReference type="NCBI Taxonomy" id="2030880"/>
    <lineage>
        <taxon>Bacteria</taxon>
        <taxon>Pseudomonadati</taxon>
        <taxon>Pseudomonadota</taxon>
        <taxon>Gammaproteobacteria</taxon>
        <taxon>SAR86 cluster</taxon>
    </lineage>
</organism>
<dbReference type="GO" id="GO:0009279">
    <property type="term" value="C:cell outer membrane"/>
    <property type="evidence" value="ECO:0007669"/>
    <property type="project" value="UniProtKB-SubCell"/>
</dbReference>
<dbReference type="EMBL" id="QOPE01000028">
    <property type="protein sequence ID" value="RCL40271.1"/>
    <property type="molecule type" value="Genomic_DNA"/>
</dbReference>
<keyword evidence="4" id="KW-0675">Receptor</keyword>
<accession>A0A368BSN9</accession>
<keyword evidence="2" id="KW-0472">Membrane</keyword>
<evidence type="ECO:0000256" key="2">
    <source>
        <dbReference type="ARBA" id="ARBA00023136"/>
    </source>
</evidence>
<dbReference type="InterPro" id="IPR036942">
    <property type="entry name" value="Beta-barrel_TonB_sf"/>
</dbReference>
<protein>
    <submittedName>
        <fullName evidence="4">TonB-dependent receptor</fullName>
    </submittedName>
</protein>
<reference evidence="4 5" key="1">
    <citation type="journal article" date="2018" name="Microbiome">
        <title>Fine metagenomic profile of the Mediterranean stratified and mixed water columns revealed by assembly and recruitment.</title>
        <authorList>
            <person name="Haro-Moreno J.M."/>
            <person name="Lopez-Perez M."/>
            <person name="De La Torre J.R."/>
            <person name="Picazo A."/>
            <person name="Camacho A."/>
            <person name="Rodriguez-Valera F."/>
        </authorList>
    </citation>
    <scope>NUCLEOTIDE SEQUENCE [LARGE SCALE GENOMIC DNA]</scope>
    <source>
        <strain evidence="4">MED-G82</strain>
    </source>
</reference>
<evidence type="ECO:0000313" key="4">
    <source>
        <dbReference type="EMBL" id="RCL40271.1"/>
    </source>
</evidence>
<sequence length="177" mass="19950">MEGFDTSILYSVDTDFGEFSAKFVNVHYDTKNQEAGGDGARLSEAANGGVLDGIAEPRGVNDLLGRNGSIEDKYTMKLGWRNGPYEVFLSGTQWGDFVETGNSEKTPEGTVYWPVDSMRVLNLTLGYKFDNDLRVRLQVKNLEDERAPLADEAYGQFWADLHTDYGRNFTVEFFKKF</sequence>
<proteinExistence type="predicted"/>
<dbReference type="Proteomes" id="UP000253307">
    <property type="component" value="Unassembled WGS sequence"/>
</dbReference>
<evidence type="ECO:0000256" key="1">
    <source>
        <dbReference type="ARBA" id="ARBA00004442"/>
    </source>
</evidence>
<keyword evidence="3" id="KW-0998">Cell outer membrane</keyword>
<comment type="caution">
    <text evidence="4">The sequence shown here is derived from an EMBL/GenBank/DDBJ whole genome shotgun (WGS) entry which is preliminary data.</text>
</comment>
<comment type="subcellular location">
    <subcellularLocation>
        <location evidence="1">Cell outer membrane</location>
    </subcellularLocation>
</comment>
<gene>
    <name evidence="4" type="ORF">DBW96_03590</name>
</gene>
<evidence type="ECO:0000256" key="3">
    <source>
        <dbReference type="ARBA" id="ARBA00023237"/>
    </source>
</evidence>
<evidence type="ECO:0000313" key="5">
    <source>
        <dbReference type="Proteomes" id="UP000253307"/>
    </source>
</evidence>
<dbReference type="Gene3D" id="2.40.170.20">
    <property type="entry name" value="TonB-dependent receptor, beta-barrel domain"/>
    <property type="match status" value="1"/>
</dbReference>
<dbReference type="AlphaFoldDB" id="A0A368BSN9"/>